<dbReference type="Gene3D" id="2.120.10.30">
    <property type="entry name" value="TolB, C-terminal domain"/>
    <property type="match status" value="1"/>
</dbReference>
<protein>
    <recommendedName>
        <fullName evidence="6">Bee-milk protein</fullName>
    </recommendedName>
</protein>
<dbReference type="InterPro" id="IPR000033">
    <property type="entry name" value="LDLR_classB_rpt"/>
</dbReference>
<dbReference type="SUPFAM" id="SSF63825">
    <property type="entry name" value="YWTD domain"/>
    <property type="match status" value="1"/>
</dbReference>
<dbReference type="InterPro" id="IPR050778">
    <property type="entry name" value="Cueball_EGF_LRP_Nidogen"/>
</dbReference>
<evidence type="ECO:0000256" key="3">
    <source>
        <dbReference type="SAM" id="Phobius"/>
    </source>
</evidence>
<dbReference type="STRING" id="543379.A0A232ELL8"/>
<dbReference type="AlphaFoldDB" id="A0A232ELL8"/>
<keyword evidence="2" id="KW-0677">Repeat</keyword>
<dbReference type="PANTHER" id="PTHR46513">
    <property type="entry name" value="VITELLOGENIN RECEPTOR-LIKE PROTEIN-RELATED-RELATED"/>
    <property type="match status" value="1"/>
</dbReference>
<dbReference type="SMART" id="SM00135">
    <property type="entry name" value="LY"/>
    <property type="match status" value="2"/>
</dbReference>
<keyword evidence="5" id="KW-1185">Reference proteome</keyword>
<accession>A0A232ELL8</accession>
<sequence>MVLHVHQNKKVPLITARQESSVSPLILQRNVYAAVTMILLVVSIALILQASAAFPYRYANDDTEILVAATDGVYRTSLDGFDTFLVAKAVNATGVDYHYDKHLVFWSDVATHRIYSKDLFNESSEIKTVVAGPNDWEPRAIAVDYVNDKIYAMDQRGRKIDVFELDGSKRISGIQVNLTDPEVDDGDTLDVGPSTMDIVVDPYEGFVFYGDHNKVIKRVYDRLLVDNFQAISHQRVMRATMDFTSVECVGQKARISGLAVDPYVKSFYYADAQHVLWETNYKGERKFRFNIYEDEQGSLLGRFMAPRSLSKYNYREFFWLEDLVEQGYPSLFHLWFYRSPQAESVYTDMKSGWTIRVRPSSVPKSRIVSVKVLSWFLHLRREQWRYRLLKINLFFQDYAKGCEKADCEYMCLVSNAMYSSVTHSCFDEA</sequence>
<reference evidence="4 5" key="1">
    <citation type="journal article" date="2017" name="Curr. Biol.">
        <title>The Evolution of Venom by Co-option of Single-Copy Genes.</title>
        <authorList>
            <person name="Martinson E.O."/>
            <person name="Mrinalini"/>
            <person name="Kelkar Y.D."/>
            <person name="Chang C.H."/>
            <person name="Werren J.H."/>
        </authorList>
    </citation>
    <scope>NUCLEOTIDE SEQUENCE [LARGE SCALE GENOMIC DNA]</scope>
    <source>
        <strain evidence="4 5">Alberta</strain>
        <tissue evidence="4">Whole body</tissue>
    </source>
</reference>
<dbReference type="InterPro" id="IPR011042">
    <property type="entry name" value="6-blade_b-propeller_TolB-like"/>
</dbReference>
<dbReference type="PANTHER" id="PTHR46513:SF13">
    <property type="entry name" value="EGF-LIKE DOMAIN-CONTAINING PROTEIN"/>
    <property type="match status" value="1"/>
</dbReference>
<evidence type="ECO:0000313" key="5">
    <source>
        <dbReference type="Proteomes" id="UP000215335"/>
    </source>
</evidence>
<keyword evidence="3" id="KW-1133">Transmembrane helix</keyword>
<gene>
    <name evidence="4" type="ORF">TSAR_010269</name>
</gene>
<keyword evidence="3" id="KW-0472">Membrane</keyword>
<evidence type="ECO:0000313" key="4">
    <source>
        <dbReference type="EMBL" id="OXU19221.1"/>
    </source>
</evidence>
<evidence type="ECO:0000256" key="2">
    <source>
        <dbReference type="ARBA" id="ARBA00022737"/>
    </source>
</evidence>
<keyword evidence="1" id="KW-0245">EGF-like domain</keyword>
<evidence type="ECO:0008006" key="6">
    <source>
        <dbReference type="Google" id="ProtNLM"/>
    </source>
</evidence>
<dbReference type="EMBL" id="NNAY01003548">
    <property type="protein sequence ID" value="OXU19221.1"/>
    <property type="molecule type" value="Genomic_DNA"/>
</dbReference>
<proteinExistence type="predicted"/>
<name>A0A232ELL8_9HYME</name>
<comment type="caution">
    <text evidence="4">The sequence shown here is derived from an EMBL/GenBank/DDBJ whole genome shotgun (WGS) entry which is preliminary data.</text>
</comment>
<keyword evidence="3" id="KW-0812">Transmembrane</keyword>
<organism evidence="4 5">
    <name type="scientific">Trichomalopsis sarcophagae</name>
    <dbReference type="NCBI Taxonomy" id="543379"/>
    <lineage>
        <taxon>Eukaryota</taxon>
        <taxon>Metazoa</taxon>
        <taxon>Ecdysozoa</taxon>
        <taxon>Arthropoda</taxon>
        <taxon>Hexapoda</taxon>
        <taxon>Insecta</taxon>
        <taxon>Pterygota</taxon>
        <taxon>Neoptera</taxon>
        <taxon>Endopterygota</taxon>
        <taxon>Hymenoptera</taxon>
        <taxon>Apocrita</taxon>
        <taxon>Proctotrupomorpha</taxon>
        <taxon>Chalcidoidea</taxon>
        <taxon>Pteromalidae</taxon>
        <taxon>Pteromalinae</taxon>
        <taxon>Trichomalopsis</taxon>
    </lineage>
</organism>
<feature type="transmembrane region" description="Helical" evidence="3">
    <location>
        <begin position="31"/>
        <end position="48"/>
    </location>
</feature>
<dbReference type="Proteomes" id="UP000215335">
    <property type="component" value="Unassembled WGS sequence"/>
</dbReference>
<evidence type="ECO:0000256" key="1">
    <source>
        <dbReference type="ARBA" id="ARBA00022536"/>
    </source>
</evidence>